<dbReference type="Pfam" id="PF00209">
    <property type="entry name" value="SNF"/>
    <property type="match status" value="1"/>
</dbReference>
<dbReference type="GO" id="GO:0005886">
    <property type="term" value="C:plasma membrane"/>
    <property type="evidence" value="ECO:0007669"/>
    <property type="project" value="TreeGrafter"/>
</dbReference>
<protein>
    <submittedName>
        <fullName evidence="7">Uncharacterized protein</fullName>
    </submittedName>
</protein>
<sequence>MKNPIILLCVSHRASAGWDCSLCLLEGKIKCHLLDCPKFLASLDLEGSPLVRLWDYSKFVSESILMSTDTVDRKGAFFLILQYSSHYDSHSFPPWASPTGNCMEFQRANSTLNVTSENATSPVIEFWERRVLKISDGIQHLGSLRWELALCLLLAWIICYFCIWKGVKSTGKVVYFTATFPYLMLVVLLIRGVSLPGASQGILFYLYPDLSRLGDPQVRPVKKMNG</sequence>
<dbReference type="AlphaFoldDB" id="A0A803YIV1"/>
<reference evidence="7" key="2">
    <citation type="submission" date="2025-08" db="UniProtKB">
        <authorList>
            <consortium name="Ensembl"/>
        </authorList>
    </citation>
    <scope>IDENTIFICATION</scope>
</reference>
<dbReference type="InterPro" id="IPR000175">
    <property type="entry name" value="Na/ntran_symport"/>
</dbReference>
<reference evidence="7" key="3">
    <citation type="submission" date="2025-09" db="UniProtKB">
        <authorList>
            <consortium name="Ensembl"/>
        </authorList>
    </citation>
    <scope>IDENTIFICATION</scope>
</reference>
<feature type="transmembrane region" description="Helical" evidence="6">
    <location>
        <begin position="148"/>
        <end position="167"/>
    </location>
</feature>
<evidence type="ECO:0000313" key="7">
    <source>
        <dbReference type="Ensembl" id="ENSMGAP00000031699.1"/>
    </source>
</evidence>
<feature type="transmembrane region" description="Helical" evidence="6">
    <location>
        <begin position="173"/>
        <end position="190"/>
    </location>
</feature>
<dbReference type="PANTHER" id="PTHR11616">
    <property type="entry name" value="SODIUM/CHLORIDE DEPENDENT TRANSPORTER"/>
    <property type="match status" value="1"/>
</dbReference>
<evidence type="ECO:0000256" key="5">
    <source>
        <dbReference type="ARBA" id="ARBA00023136"/>
    </source>
</evidence>
<dbReference type="Ensembl" id="ENSMGAT00000025702.1">
    <property type="protein sequence ID" value="ENSMGAP00000031699.1"/>
    <property type="gene ID" value="ENSMGAG00000019493.1"/>
</dbReference>
<comment type="subcellular location">
    <subcellularLocation>
        <location evidence="1">Membrane</location>
        <topology evidence="1">Multi-pass membrane protein</topology>
    </subcellularLocation>
</comment>
<proteinExistence type="predicted"/>
<keyword evidence="8" id="KW-1185">Reference proteome</keyword>
<evidence type="ECO:0000313" key="8">
    <source>
        <dbReference type="Proteomes" id="UP000001645"/>
    </source>
</evidence>
<reference evidence="7 8" key="1">
    <citation type="journal article" date="2010" name="PLoS Biol.">
        <title>Multi-platform next-generation sequencing of the domestic turkey (Meleagris gallopavo): genome assembly and analysis.</title>
        <authorList>
            <person name="Dalloul R.A."/>
            <person name="Long J.A."/>
            <person name="Zimin A.V."/>
            <person name="Aslam L."/>
            <person name="Beal K."/>
            <person name="Blomberg L.A."/>
            <person name="Bouffard P."/>
            <person name="Burt D.W."/>
            <person name="Crasta O."/>
            <person name="Crooijmans R.P."/>
            <person name="Cooper K."/>
            <person name="Coulombe R.A."/>
            <person name="De S."/>
            <person name="Delany M.E."/>
            <person name="Dodgson J.B."/>
            <person name="Dong J.J."/>
            <person name="Evans C."/>
            <person name="Frederickson K.M."/>
            <person name="Flicek P."/>
            <person name="Florea L."/>
            <person name="Folkerts O."/>
            <person name="Groenen M.A."/>
            <person name="Harkins T.T."/>
            <person name="Herrero J."/>
            <person name="Hoffmann S."/>
            <person name="Megens H.J."/>
            <person name="Jiang A."/>
            <person name="de Jong P."/>
            <person name="Kaiser P."/>
            <person name="Kim H."/>
            <person name="Kim K.W."/>
            <person name="Kim S."/>
            <person name="Langenberger D."/>
            <person name="Lee M.K."/>
            <person name="Lee T."/>
            <person name="Mane S."/>
            <person name="Marcais G."/>
            <person name="Marz M."/>
            <person name="McElroy A.P."/>
            <person name="Modise T."/>
            <person name="Nefedov M."/>
            <person name="Notredame C."/>
            <person name="Paton I.R."/>
            <person name="Payne W.S."/>
            <person name="Pertea G."/>
            <person name="Prickett D."/>
            <person name="Puiu D."/>
            <person name="Qioa D."/>
            <person name="Raineri E."/>
            <person name="Ruffier M."/>
            <person name="Salzberg S.L."/>
            <person name="Schatz M.C."/>
            <person name="Scheuring C."/>
            <person name="Schmidt C.J."/>
            <person name="Schroeder S."/>
            <person name="Searle S.M."/>
            <person name="Smith E.J."/>
            <person name="Smith J."/>
            <person name="Sonstegard T.S."/>
            <person name="Stadler P.F."/>
            <person name="Tafer H."/>
            <person name="Tu Z.J."/>
            <person name="Van Tassell C.P."/>
            <person name="Vilella A.J."/>
            <person name="Williams K.P."/>
            <person name="Yorke J.A."/>
            <person name="Zhang L."/>
            <person name="Zhang H.B."/>
            <person name="Zhang X."/>
            <person name="Zhang Y."/>
            <person name="Reed K.M."/>
        </authorList>
    </citation>
    <scope>NUCLEOTIDE SEQUENCE [LARGE SCALE GENOMIC DNA]</scope>
</reference>
<dbReference type="InParanoid" id="A0A803YIV1"/>
<keyword evidence="2" id="KW-0813">Transport</keyword>
<keyword evidence="3 6" id="KW-0812">Transmembrane</keyword>
<keyword evidence="5 6" id="KW-0472">Membrane</keyword>
<evidence type="ECO:0000256" key="6">
    <source>
        <dbReference type="SAM" id="Phobius"/>
    </source>
</evidence>
<dbReference type="PANTHER" id="PTHR11616:SF111">
    <property type="entry name" value="SODIUM- AND CHLORIDE-DEPENDENT GABA TRANSPORTER 2"/>
    <property type="match status" value="1"/>
</dbReference>
<dbReference type="GO" id="GO:0042995">
    <property type="term" value="C:cell projection"/>
    <property type="evidence" value="ECO:0007669"/>
    <property type="project" value="TreeGrafter"/>
</dbReference>
<dbReference type="GeneTree" id="ENSGT00940000157478"/>
<dbReference type="Proteomes" id="UP000001645">
    <property type="component" value="Chromosome 1"/>
</dbReference>
<organism evidence="7 8">
    <name type="scientific">Meleagris gallopavo</name>
    <name type="common">Wild turkey</name>
    <dbReference type="NCBI Taxonomy" id="9103"/>
    <lineage>
        <taxon>Eukaryota</taxon>
        <taxon>Metazoa</taxon>
        <taxon>Chordata</taxon>
        <taxon>Craniata</taxon>
        <taxon>Vertebrata</taxon>
        <taxon>Euteleostomi</taxon>
        <taxon>Archelosauria</taxon>
        <taxon>Archosauria</taxon>
        <taxon>Dinosauria</taxon>
        <taxon>Saurischia</taxon>
        <taxon>Theropoda</taxon>
        <taxon>Coelurosauria</taxon>
        <taxon>Aves</taxon>
        <taxon>Neognathae</taxon>
        <taxon>Galloanserae</taxon>
        <taxon>Galliformes</taxon>
        <taxon>Phasianidae</taxon>
        <taxon>Meleagridinae</taxon>
        <taxon>Meleagris</taxon>
    </lineage>
</organism>
<name>A0A803YIV1_MELGA</name>
<dbReference type="SUPFAM" id="SSF161070">
    <property type="entry name" value="SNF-like"/>
    <property type="match status" value="1"/>
</dbReference>
<dbReference type="InterPro" id="IPR037272">
    <property type="entry name" value="SNS_sf"/>
</dbReference>
<dbReference type="PROSITE" id="PS50267">
    <property type="entry name" value="NA_NEUROTRAN_SYMP_3"/>
    <property type="match status" value="1"/>
</dbReference>
<evidence type="ECO:0000256" key="1">
    <source>
        <dbReference type="ARBA" id="ARBA00004141"/>
    </source>
</evidence>
<evidence type="ECO:0000256" key="2">
    <source>
        <dbReference type="ARBA" id="ARBA00022448"/>
    </source>
</evidence>
<accession>A0A803YIV1</accession>
<keyword evidence="4 6" id="KW-1133">Transmembrane helix</keyword>
<evidence type="ECO:0000256" key="4">
    <source>
        <dbReference type="ARBA" id="ARBA00022989"/>
    </source>
</evidence>
<evidence type="ECO:0000256" key="3">
    <source>
        <dbReference type="ARBA" id="ARBA00022692"/>
    </source>
</evidence>
<dbReference type="GO" id="GO:0005332">
    <property type="term" value="F:gamma-aminobutyric acid:sodium:chloride symporter activity"/>
    <property type="evidence" value="ECO:0007669"/>
    <property type="project" value="TreeGrafter"/>
</dbReference>